<name>A0A5A7U6D0_CUCMM</name>
<reference evidence="3 4" key="1">
    <citation type="submission" date="2019-08" db="EMBL/GenBank/DDBJ databases">
        <title>Draft genome sequences of two oriental melons (Cucumis melo L. var makuwa).</title>
        <authorList>
            <person name="Kwon S.-Y."/>
        </authorList>
    </citation>
    <scope>NUCLEOTIDE SEQUENCE [LARGE SCALE GENOMIC DNA]</scope>
    <source>
        <strain evidence="4">cv. Chang Bougi</strain>
        <strain evidence="3">cv. SW 3</strain>
        <tissue evidence="1">Leaf</tissue>
    </source>
</reference>
<proteinExistence type="predicted"/>
<dbReference type="EMBL" id="SSTE01011267">
    <property type="protein sequence ID" value="KAA0051372.1"/>
    <property type="molecule type" value="Genomic_DNA"/>
</dbReference>
<gene>
    <name evidence="2" type="ORF">E5676_scaffold419G00160</name>
    <name evidence="1" type="ORF">E6C27_scaffold55G001080</name>
</gene>
<dbReference type="EMBL" id="SSTD01004278">
    <property type="protein sequence ID" value="TYK23850.1"/>
    <property type="molecule type" value="Genomic_DNA"/>
</dbReference>
<dbReference type="AlphaFoldDB" id="A0A5A7U6D0"/>
<dbReference type="CDD" id="cd00303">
    <property type="entry name" value="retropepsin_like"/>
    <property type="match status" value="1"/>
</dbReference>
<dbReference type="Gene3D" id="2.40.70.10">
    <property type="entry name" value="Acid Proteases"/>
    <property type="match status" value="1"/>
</dbReference>
<dbReference type="PANTHER" id="PTHR35046:SF9">
    <property type="entry name" value="RNA-DIRECTED DNA POLYMERASE"/>
    <property type="match status" value="1"/>
</dbReference>
<dbReference type="InterPro" id="IPR021109">
    <property type="entry name" value="Peptidase_aspartic_dom_sf"/>
</dbReference>
<organism evidence="1 3">
    <name type="scientific">Cucumis melo var. makuwa</name>
    <name type="common">Oriental melon</name>
    <dbReference type="NCBI Taxonomy" id="1194695"/>
    <lineage>
        <taxon>Eukaryota</taxon>
        <taxon>Viridiplantae</taxon>
        <taxon>Streptophyta</taxon>
        <taxon>Embryophyta</taxon>
        <taxon>Tracheophyta</taxon>
        <taxon>Spermatophyta</taxon>
        <taxon>Magnoliopsida</taxon>
        <taxon>eudicotyledons</taxon>
        <taxon>Gunneridae</taxon>
        <taxon>Pentapetalae</taxon>
        <taxon>rosids</taxon>
        <taxon>fabids</taxon>
        <taxon>Cucurbitales</taxon>
        <taxon>Cucurbitaceae</taxon>
        <taxon>Benincaseae</taxon>
        <taxon>Cucumis</taxon>
    </lineage>
</organism>
<dbReference type="Pfam" id="PF08284">
    <property type="entry name" value="RVP_2"/>
    <property type="match status" value="1"/>
</dbReference>
<evidence type="ECO:0000313" key="1">
    <source>
        <dbReference type="EMBL" id="KAA0051372.1"/>
    </source>
</evidence>
<accession>A0A5A7U6D0</accession>
<evidence type="ECO:0000313" key="4">
    <source>
        <dbReference type="Proteomes" id="UP000321947"/>
    </source>
</evidence>
<dbReference type="SUPFAM" id="SSF50630">
    <property type="entry name" value="Acid proteases"/>
    <property type="match status" value="1"/>
</dbReference>
<dbReference type="Proteomes" id="UP000321393">
    <property type="component" value="Unassembled WGS sequence"/>
</dbReference>
<dbReference type="OrthoDB" id="1747743at2759"/>
<sequence length="247" mass="28606">MDGSKEVREKNRDIKCWKHQGIGHIARDCLNKRTMIIKNGEVVADGEESEEDELIKESIEENEEELEDESKLTLVIRRLLSAQVKEHDIEDQRDNLFYSRCLVNGMPCSLLIDNGSCTNNVSTFLIKQLQIPTQHHPNPYKLQWFNDSGKMKVVSQALISFTLEKYNDEVLYDVLPMHVGDILLGESWQLDRKEFKDMFQNEAPKGLPPIRGIGHKIESFPGLPFQIGQPIEQIQLRQKKFKGKWRC</sequence>
<dbReference type="Proteomes" id="UP000321947">
    <property type="component" value="Unassembled WGS sequence"/>
</dbReference>
<comment type="caution">
    <text evidence="1">The sequence shown here is derived from an EMBL/GenBank/DDBJ whole genome shotgun (WGS) entry which is preliminary data.</text>
</comment>
<evidence type="ECO:0000313" key="2">
    <source>
        <dbReference type="EMBL" id="TYK23850.1"/>
    </source>
</evidence>
<protein>
    <submittedName>
        <fullName evidence="1">Uncharacterized protein</fullName>
    </submittedName>
</protein>
<evidence type="ECO:0000313" key="3">
    <source>
        <dbReference type="Proteomes" id="UP000321393"/>
    </source>
</evidence>
<dbReference type="PANTHER" id="PTHR35046">
    <property type="entry name" value="ZINC KNUCKLE (CCHC-TYPE) FAMILY PROTEIN"/>
    <property type="match status" value="1"/>
</dbReference>